<dbReference type="Proteomes" id="UP000175829">
    <property type="component" value="Unassembled WGS sequence"/>
</dbReference>
<keyword evidence="1" id="KW-0812">Transmembrane</keyword>
<keyword evidence="1" id="KW-1133">Transmembrane helix</keyword>
<dbReference type="EMBL" id="LJGV01000022">
    <property type="protein sequence ID" value="OEV00633.1"/>
    <property type="molecule type" value="Genomic_DNA"/>
</dbReference>
<feature type="transmembrane region" description="Helical" evidence="1">
    <location>
        <begin position="109"/>
        <end position="126"/>
    </location>
</feature>
<feature type="transmembrane region" description="Helical" evidence="1">
    <location>
        <begin position="6"/>
        <end position="29"/>
    </location>
</feature>
<name>A0A1E7K9M8_9ACTN</name>
<keyword evidence="1" id="KW-0472">Membrane</keyword>
<accession>A0A1E7K9M8</accession>
<reference evidence="2 3" key="1">
    <citation type="journal article" date="2016" name="Front. Microbiol.">
        <title>Comparative Genomics Analysis of Streptomyces Species Reveals Their Adaptation to the Marine Environment and Their Diversity at the Genomic Level.</title>
        <authorList>
            <person name="Tian X."/>
            <person name="Zhang Z."/>
            <person name="Yang T."/>
            <person name="Chen M."/>
            <person name="Li J."/>
            <person name="Chen F."/>
            <person name="Yang J."/>
            <person name="Li W."/>
            <person name="Zhang B."/>
            <person name="Zhang Z."/>
            <person name="Wu J."/>
            <person name="Zhang C."/>
            <person name="Long L."/>
            <person name="Xiao J."/>
        </authorList>
    </citation>
    <scope>NUCLEOTIDE SEQUENCE [LARGE SCALE GENOMIC DNA]</scope>
    <source>
        <strain evidence="2 3">SCSIO M10379</strain>
    </source>
</reference>
<proteinExistence type="predicted"/>
<comment type="caution">
    <text evidence="2">The sequence shown here is derived from an EMBL/GenBank/DDBJ whole genome shotgun (WGS) entry which is preliminary data.</text>
</comment>
<organism evidence="2 3">
    <name type="scientific">Streptomyces qinglanensis</name>
    <dbReference type="NCBI Taxonomy" id="943816"/>
    <lineage>
        <taxon>Bacteria</taxon>
        <taxon>Bacillati</taxon>
        <taxon>Actinomycetota</taxon>
        <taxon>Actinomycetes</taxon>
        <taxon>Kitasatosporales</taxon>
        <taxon>Streptomycetaceae</taxon>
        <taxon>Streptomyces</taxon>
    </lineage>
</organism>
<dbReference type="AlphaFoldDB" id="A0A1E7K9M8"/>
<evidence type="ECO:0000313" key="2">
    <source>
        <dbReference type="EMBL" id="OEV00633.1"/>
    </source>
</evidence>
<protein>
    <submittedName>
        <fullName evidence="2">Uncharacterized protein</fullName>
    </submittedName>
</protein>
<dbReference type="PATRIC" id="fig|943816.4.peg.4735"/>
<dbReference type="RefSeq" id="WP_019357765.1">
    <property type="nucleotide sequence ID" value="NZ_LJGV01000022.1"/>
</dbReference>
<gene>
    <name evidence="2" type="ORF">AN217_25740</name>
</gene>
<feature type="transmembrane region" description="Helical" evidence="1">
    <location>
        <begin position="36"/>
        <end position="52"/>
    </location>
</feature>
<evidence type="ECO:0000256" key="1">
    <source>
        <dbReference type="SAM" id="Phobius"/>
    </source>
</evidence>
<sequence>MLTSIPVGWLWLLAAASLALSTWLLGSWIPLRKFRIAYPVVMTAGGALLVTVCRWNDIGLSGALVMYACAHIGLTVGLLPQRTLFREILDRWRRGEPTHHLKAPPRHQLFLAASVVTVLLAGFALTR</sequence>
<evidence type="ECO:0000313" key="3">
    <source>
        <dbReference type="Proteomes" id="UP000175829"/>
    </source>
</evidence>
<feature type="transmembrane region" description="Helical" evidence="1">
    <location>
        <begin position="58"/>
        <end position="79"/>
    </location>
</feature>